<sequence>MKPKAFTLVELMIVMAILAILAGMAVSQYSTYKHKAQAKDLVTLAAGCVHEIVSQCTVDPGFSSPSSLENCRSRNATAYLDVVNFLLPSSFSCNRTFSVVAYATVHGTTVVYQANCTYDKTTHNIFCSGPEQRR</sequence>
<keyword evidence="1" id="KW-1133">Transmembrane helix</keyword>
<organism evidence="2">
    <name type="scientific">Thermosulfurimonas dismutans</name>
    <dbReference type="NCBI Taxonomy" id="999894"/>
    <lineage>
        <taxon>Bacteria</taxon>
        <taxon>Pseudomonadati</taxon>
        <taxon>Thermodesulfobacteriota</taxon>
        <taxon>Thermodesulfobacteria</taxon>
        <taxon>Thermodesulfobacteriales</taxon>
        <taxon>Thermodesulfobacteriaceae</taxon>
        <taxon>Thermosulfurimonas</taxon>
    </lineage>
</organism>
<comment type="caution">
    <text evidence="2">The sequence shown here is derived from an EMBL/GenBank/DDBJ whole genome shotgun (WGS) entry which is preliminary data.</text>
</comment>
<proteinExistence type="predicted"/>
<dbReference type="Gene3D" id="3.30.700.10">
    <property type="entry name" value="Glycoprotein, Type 4 Pilin"/>
    <property type="match status" value="1"/>
</dbReference>
<feature type="transmembrane region" description="Helical" evidence="1">
    <location>
        <begin position="6"/>
        <end position="26"/>
    </location>
</feature>
<dbReference type="InterPro" id="IPR012902">
    <property type="entry name" value="N_methyl_site"/>
</dbReference>
<evidence type="ECO:0000313" key="2">
    <source>
        <dbReference type="EMBL" id="HFC97764.1"/>
    </source>
</evidence>
<accession>A0A7C3GUR7</accession>
<evidence type="ECO:0000256" key="1">
    <source>
        <dbReference type="SAM" id="Phobius"/>
    </source>
</evidence>
<reference evidence="2" key="1">
    <citation type="journal article" date="2020" name="mSystems">
        <title>Genome- and Community-Level Interaction Insights into Carbon Utilization and Element Cycling Functions of Hydrothermarchaeota in Hydrothermal Sediment.</title>
        <authorList>
            <person name="Zhou Z."/>
            <person name="Liu Y."/>
            <person name="Xu W."/>
            <person name="Pan J."/>
            <person name="Luo Z.H."/>
            <person name="Li M."/>
        </authorList>
    </citation>
    <scope>NUCLEOTIDE SEQUENCE [LARGE SCALE GENOMIC DNA]</scope>
    <source>
        <strain evidence="2">HyVt-483</strain>
    </source>
</reference>
<dbReference type="EMBL" id="DRMH01000061">
    <property type="protein sequence ID" value="HFC97764.1"/>
    <property type="molecule type" value="Genomic_DNA"/>
</dbReference>
<name>A0A7C3GUR7_9BACT</name>
<dbReference type="SUPFAM" id="SSF54523">
    <property type="entry name" value="Pili subunits"/>
    <property type="match status" value="1"/>
</dbReference>
<dbReference type="InterPro" id="IPR045584">
    <property type="entry name" value="Pilin-like"/>
</dbReference>
<keyword evidence="1" id="KW-0472">Membrane</keyword>
<keyword evidence="1" id="KW-0812">Transmembrane</keyword>
<dbReference type="AlphaFoldDB" id="A0A7C3GUR7"/>
<gene>
    <name evidence="2" type="ORF">ENJ40_04815</name>
</gene>
<dbReference type="NCBIfam" id="TIGR02532">
    <property type="entry name" value="IV_pilin_GFxxxE"/>
    <property type="match status" value="1"/>
</dbReference>
<dbReference type="Pfam" id="PF07963">
    <property type="entry name" value="N_methyl"/>
    <property type="match status" value="1"/>
</dbReference>
<protein>
    <submittedName>
        <fullName evidence="2">Type II secretion system protein</fullName>
    </submittedName>
</protein>
<dbReference type="Proteomes" id="UP000886043">
    <property type="component" value="Unassembled WGS sequence"/>
</dbReference>